<protein>
    <submittedName>
        <fullName evidence="1">Uncharacterized protein</fullName>
    </submittedName>
</protein>
<feature type="non-terminal residue" evidence="1">
    <location>
        <position position="1"/>
    </location>
</feature>
<dbReference type="AlphaFoldDB" id="X0Y0T3"/>
<organism evidence="1">
    <name type="scientific">marine sediment metagenome</name>
    <dbReference type="NCBI Taxonomy" id="412755"/>
    <lineage>
        <taxon>unclassified sequences</taxon>
        <taxon>metagenomes</taxon>
        <taxon>ecological metagenomes</taxon>
    </lineage>
</organism>
<proteinExistence type="predicted"/>
<gene>
    <name evidence="1" type="ORF">S01H1_71857</name>
</gene>
<accession>X0Y0T3</accession>
<reference evidence="1" key="1">
    <citation type="journal article" date="2014" name="Front. Microbiol.">
        <title>High frequency of phylogenetically diverse reductive dehalogenase-homologous genes in deep subseafloor sedimentary metagenomes.</title>
        <authorList>
            <person name="Kawai M."/>
            <person name="Futagami T."/>
            <person name="Toyoda A."/>
            <person name="Takaki Y."/>
            <person name="Nishi S."/>
            <person name="Hori S."/>
            <person name="Arai W."/>
            <person name="Tsubouchi T."/>
            <person name="Morono Y."/>
            <person name="Uchiyama I."/>
            <person name="Ito T."/>
            <person name="Fujiyama A."/>
            <person name="Inagaki F."/>
            <person name="Takami H."/>
        </authorList>
    </citation>
    <scope>NUCLEOTIDE SEQUENCE</scope>
    <source>
        <strain evidence="1">Expedition CK06-06</strain>
    </source>
</reference>
<dbReference type="EMBL" id="BARS01047879">
    <property type="protein sequence ID" value="GAG30496.1"/>
    <property type="molecule type" value="Genomic_DNA"/>
</dbReference>
<comment type="caution">
    <text evidence="1">The sequence shown here is derived from an EMBL/GenBank/DDBJ whole genome shotgun (WGS) entry which is preliminary data.</text>
</comment>
<evidence type="ECO:0000313" key="1">
    <source>
        <dbReference type="EMBL" id="GAG30496.1"/>
    </source>
</evidence>
<sequence length="82" mass="8914">EAEIRYSSNNGGAWTTVARSHKIARAGTNAGYGRSIPFTCDTGWLGPFASITTNFIVEARFYGTSIAVDYRDMVQSVEMVAT</sequence>
<name>X0Y0T3_9ZZZZ</name>